<name>A0ABR1HU34_9HYPO</name>
<organism evidence="5 6">
    <name type="scientific">Neonectria magnoliae</name>
    <dbReference type="NCBI Taxonomy" id="2732573"/>
    <lineage>
        <taxon>Eukaryota</taxon>
        <taxon>Fungi</taxon>
        <taxon>Dikarya</taxon>
        <taxon>Ascomycota</taxon>
        <taxon>Pezizomycotina</taxon>
        <taxon>Sordariomycetes</taxon>
        <taxon>Hypocreomycetidae</taxon>
        <taxon>Hypocreales</taxon>
        <taxon>Nectriaceae</taxon>
        <taxon>Neonectria</taxon>
    </lineage>
</organism>
<comment type="similarity">
    <text evidence="1">Belongs to the NmrA-type oxidoreductase family. Isoflavone reductase subfamily.</text>
</comment>
<keyword evidence="6" id="KW-1185">Reference proteome</keyword>
<dbReference type="InterPro" id="IPR045312">
    <property type="entry name" value="PCBER-like"/>
</dbReference>
<dbReference type="EMBL" id="JAZAVK010000090">
    <property type="protein sequence ID" value="KAK7424566.1"/>
    <property type="molecule type" value="Genomic_DNA"/>
</dbReference>
<dbReference type="InterPro" id="IPR036291">
    <property type="entry name" value="NAD(P)-bd_dom_sf"/>
</dbReference>
<proteinExistence type="inferred from homology"/>
<evidence type="ECO:0000259" key="4">
    <source>
        <dbReference type="Pfam" id="PF13460"/>
    </source>
</evidence>
<sequence>MASFQNVALLGKGMLGTAILDQLVNNGFTVTILSRDPSKVTDVPSGVQVVQVDYSSKNSLVKALKGQDVAIATLGAGATPAQKLIIDASIEAGVKRYIPSDFGSFTTDLTARELPLLQSVAAVQDYLREKADSGALEYTIFSTGAFLDIVIGSPLLVDLKNHSIELYDQGVNAFSSTSVSTIGKAITNALKARDATKNRNVYIHEFVFTQAKALGIAKKLSPPGTQWTETHADANAVLNQLIEKAKVNPTDLSIVYPMIKAALLAGRYKAAYDQVDNELLGIRLLTDAEIEAKIAPLV</sequence>
<dbReference type="InterPro" id="IPR016040">
    <property type="entry name" value="NAD(P)-bd_dom"/>
</dbReference>
<comment type="caution">
    <text evidence="5">The sequence shown here is derived from an EMBL/GenBank/DDBJ whole genome shotgun (WGS) entry which is preliminary data.</text>
</comment>
<evidence type="ECO:0000313" key="5">
    <source>
        <dbReference type="EMBL" id="KAK7424566.1"/>
    </source>
</evidence>
<accession>A0ABR1HU34</accession>
<evidence type="ECO:0000256" key="1">
    <source>
        <dbReference type="ARBA" id="ARBA00005725"/>
    </source>
</evidence>
<dbReference type="PANTHER" id="PTHR47706">
    <property type="entry name" value="NMRA-LIKE FAMILY PROTEIN"/>
    <property type="match status" value="1"/>
</dbReference>
<keyword evidence="3" id="KW-0560">Oxidoreductase</keyword>
<dbReference type="CDD" id="cd05259">
    <property type="entry name" value="PCBER_SDR_a"/>
    <property type="match status" value="1"/>
</dbReference>
<dbReference type="Pfam" id="PF13460">
    <property type="entry name" value="NAD_binding_10"/>
    <property type="match status" value="1"/>
</dbReference>
<protein>
    <recommendedName>
        <fullName evidence="4">NAD(P)-binding domain-containing protein</fullName>
    </recommendedName>
</protein>
<evidence type="ECO:0000256" key="2">
    <source>
        <dbReference type="ARBA" id="ARBA00022857"/>
    </source>
</evidence>
<dbReference type="PANTHER" id="PTHR47706:SF1">
    <property type="entry name" value="CIPA-LIKE, PUTATIVE (AFU_ORTHOLOGUE AFUA_1G12460)-RELATED"/>
    <property type="match status" value="1"/>
</dbReference>
<evidence type="ECO:0000256" key="3">
    <source>
        <dbReference type="ARBA" id="ARBA00023002"/>
    </source>
</evidence>
<keyword evidence="2" id="KW-0521">NADP</keyword>
<feature type="domain" description="NAD(P)-binding" evidence="4">
    <location>
        <begin position="12"/>
        <end position="148"/>
    </location>
</feature>
<dbReference type="Proteomes" id="UP001498421">
    <property type="component" value="Unassembled WGS sequence"/>
</dbReference>
<gene>
    <name evidence="5" type="ORF">QQZ08_008576</name>
</gene>
<dbReference type="InterPro" id="IPR051609">
    <property type="entry name" value="NmrA/Isoflavone_reductase-like"/>
</dbReference>
<dbReference type="Gene3D" id="3.40.50.720">
    <property type="entry name" value="NAD(P)-binding Rossmann-like Domain"/>
    <property type="match status" value="1"/>
</dbReference>
<dbReference type="SUPFAM" id="SSF51735">
    <property type="entry name" value="NAD(P)-binding Rossmann-fold domains"/>
    <property type="match status" value="1"/>
</dbReference>
<evidence type="ECO:0000313" key="6">
    <source>
        <dbReference type="Proteomes" id="UP001498421"/>
    </source>
</evidence>
<reference evidence="5 6" key="1">
    <citation type="journal article" date="2025" name="Microbiol. Resour. Announc.">
        <title>Draft genome sequences for Neonectria magnoliae and Neonectria punicea, canker pathogens of Liriodendron tulipifera and Acer saccharum in West Virginia.</title>
        <authorList>
            <person name="Petronek H.M."/>
            <person name="Kasson M.T."/>
            <person name="Metheny A.M."/>
            <person name="Stauder C.M."/>
            <person name="Lovett B."/>
            <person name="Lynch S.C."/>
            <person name="Garnas J.R."/>
            <person name="Kasson L.R."/>
            <person name="Stajich J.E."/>
        </authorList>
    </citation>
    <scope>NUCLEOTIDE SEQUENCE [LARGE SCALE GENOMIC DNA]</scope>
    <source>
        <strain evidence="5 6">NRRL 64651</strain>
    </source>
</reference>